<dbReference type="SUPFAM" id="SSF81901">
    <property type="entry name" value="HCP-like"/>
    <property type="match status" value="1"/>
</dbReference>
<gene>
    <name evidence="2" type="ORF">ACFQFQ_26855</name>
</gene>
<organism evidence="2 3">
    <name type="scientific">Sulfitobacter porphyrae</name>
    <dbReference type="NCBI Taxonomy" id="1246864"/>
    <lineage>
        <taxon>Bacteria</taxon>
        <taxon>Pseudomonadati</taxon>
        <taxon>Pseudomonadota</taxon>
        <taxon>Alphaproteobacteria</taxon>
        <taxon>Rhodobacterales</taxon>
        <taxon>Roseobacteraceae</taxon>
        <taxon>Sulfitobacter</taxon>
    </lineage>
</organism>
<protein>
    <submittedName>
        <fullName evidence="2">Peptidoglycan-binding protein</fullName>
    </submittedName>
</protein>
<dbReference type="PANTHER" id="PTHR11102:SF160">
    <property type="entry name" value="ERAD-ASSOCIATED E3 UBIQUITIN-PROTEIN LIGASE COMPONENT HRD3"/>
    <property type="match status" value="1"/>
</dbReference>
<evidence type="ECO:0000313" key="2">
    <source>
        <dbReference type="EMBL" id="MFC6762326.1"/>
    </source>
</evidence>
<dbReference type="PANTHER" id="PTHR11102">
    <property type="entry name" value="SEL-1-LIKE PROTEIN"/>
    <property type="match status" value="1"/>
</dbReference>
<dbReference type="SMART" id="SM00671">
    <property type="entry name" value="SEL1"/>
    <property type="match status" value="4"/>
</dbReference>
<keyword evidence="3" id="KW-1185">Reference proteome</keyword>
<dbReference type="SUPFAM" id="SSF47090">
    <property type="entry name" value="PGBD-like"/>
    <property type="match status" value="1"/>
</dbReference>
<reference evidence="3" key="1">
    <citation type="journal article" date="2019" name="Int. J. Syst. Evol. Microbiol.">
        <title>The Global Catalogue of Microorganisms (GCM) 10K type strain sequencing project: providing services to taxonomists for standard genome sequencing and annotation.</title>
        <authorList>
            <consortium name="The Broad Institute Genomics Platform"/>
            <consortium name="The Broad Institute Genome Sequencing Center for Infectious Disease"/>
            <person name="Wu L."/>
            <person name="Ma J."/>
        </authorList>
    </citation>
    <scope>NUCLEOTIDE SEQUENCE [LARGE SCALE GENOMIC DNA]</scope>
    <source>
        <strain evidence="3">CCUG 66188</strain>
    </source>
</reference>
<dbReference type="InterPro" id="IPR036365">
    <property type="entry name" value="PGBD-like_sf"/>
</dbReference>
<accession>A0ABW2BAT5</accession>
<evidence type="ECO:0000313" key="3">
    <source>
        <dbReference type="Proteomes" id="UP001596353"/>
    </source>
</evidence>
<dbReference type="EMBL" id="JBHSWG010000004">
    <property type="protein sequence ID" value="MFC6762326.1"/>
    <property type="molecule type" value="Genomic_DNA"/>
</dbReference>
<evidence type="ECO:0000259" key="1">
    <source>
        <dbReference type="Pfam" id="PF01471"/>
    </source>
</evidence>
<dbReference type="InterPro" id="IPR002477">
    <property type="entry name" value="Peptidoglycan-bd-like"/>
</dbReference>
<dbReference type="Pfam" id="PF01471">
    <property type="entry name" value="PG_binding_1"/>
    <property type="match status" value="1"/>
</dbReference>
<sequence length="198" mass="22300">MMNLAYMRLNPQDPRFDPSAAAEYIERAAKTGSPEAQYELAVQYETGKGVPQDTARALELYRQAARQDYPDALNDLGFFYYQGMLGLPADPKTALIYFERAADLRHPQAMYNYAALIDDGLIPDKTPEDAAEYFYQALRAGSRSVLKVLTDNPDQLKLATRRALQTRLTQHDFYQGTIDGDFGPGTQRGLRRAYGLTE</sequence>
<dbReference type="Pfam" id="PF08238">
    <property type="entry name" value="Sel1"/>
    <property type="match status" value="4"/>
</dbReference>
<feature type="domain" description="Peptidoglycan binding-like" evidence="1">
    <location>
        <begin position="161"/>
        <end position="192"/>
    </location>
</feature>
<proteinExistence type="predicted"/>
<comment type="caution">
    <text evidence="2">The sequence shown here is derived from an EMBL/GenBank/DDBJ whole genome shotgun (WGS) entry which is preliminary data.</text>
</comment>
<dbReference type="InterPro" id="IPR006597">
    <property type="entry name" value="Sel1-like"/>
</dbReference>
<name>A0ABW2BAT5_9RHOB</name>
<dbReference type="Gene3D" id="1.25.40.10">
    <property type="entry name" value="Tetratricopeptide repeat domain"/>
    <property type="match status" value="1"/>
</dbReference>
<dbReference type="InterPro" id="IPR011990">
    <property type="entry name" value="TPR-like_helical_dom_sf"/>
</dbReference>
<dbReference type="InterPro" id="IPR050767">
    <property type="entry name" value="Sel1_AlgK"/>
</dbReference>
<dbReference type="Proteomes" id="UP001596353">
    <property type="component" value="Unassembled WGS sequence"/>
</dbReference>